<evidence type="ECO:0000256" key="1">
    <source>
        <dbReference type="SAM" id="Phobius"/>
    </source>
</evidence>
<name>A0A427Y5R8_9TREE</name>
<evidence type="ECO:0000313" key="2">
    <source>
        <dbReference type="EMBL" id="RSH86439.1"/>
    </source>
</evidence>
<dbReference type="GO" id="GO:0005739">
    <property type="term" value="C:mitochondrion"/>
    <property type="evidence" value="ECO:0007669"/>
    <property type="project" value="TreeGrafter"/>
</dbReference>
<dbReference type="GeneID" id="39589237"/>
<accession>A0A427Y5R8</accession>
<keyword evidence="1" id="KW-0472">Membrane</keyword>
<dbReference type="InterPro" id="IPR036291">
    <property type="entry name" value="NAD(P)-bd_dom_sf"/>
</dbReference>
<dbReference type="RefSeq" id="XP_028479224.1">
    <property type="nucleotide sequence ID" value="XM_028620252.1"/>
</dbReference>
<gene>
    <name evidence="2" type="ORF">EHS24_004694</name>
</gene>
<comment type="caution">
    <text evidence="2">The sequence shown here is derived from an EMBL/GenBank/DDBJ whole genome shotgun (WGS) entry which is preliminary data.</text>
</comment>
<organism evidence="2 3">
    <name type="scientific">Apiotrichum porosum</name>
    <dbReference type="NCBI Taxonomy" id="105984"/>
    <lineage>
        <taxon>Eukaryota</taxon>
        <taxon>Fungi</taxon>
        <taxon>Dikarya</taxon>
        <taxon>Basidiomycota</taxon>
        <taxon>Agaricomycotina</taxon>
        <taxon>Tremellomycetes</taxon>
        <taxon>Trichosporonales</taxon>
        <taxon>Trichosporonaceae</taxon>
        <taxon>Apiotrichum</taxon>
    </lineage>
</organism>
<dbReference type="AlphaFoldDB" id="A0A427Y5R8"/>
<keyword evidence="1" id="KW-1133">Transmembrane helix</keyword>
<protein>
    <recommendedName>
        <fullName evidence="4">Saccharopine dehydrogenase NADP binding domain-containing protein</fullName>
    </recommendedName>
</protein>
<dbReference type="GO" id="GO:0005886">
    <property type="term" value="C:plasma membrane"/>
    <property type="evidence" value="ECO:0007669"/>
    <property type="project" value="TreeGrafter"/>
</dbReference>
<dbReference type="InterPro" id="IPR051276">
    <property type="entry name" value="Saccharopine_DH-like_oxidrdct"/>
</dbReference>
<keyword evidence="3" id="KW-1185">Reference proteome</keyword>
<dbReference type="PANTHER" id="PTHR12286">
    <property type="entry name" value="SACCHAROPINE DEHYDROGENASE-LIKE OXIDOREDUCTASE"/>
    <property type="match status" value="1"/>
</dbReference>
<dbReference type="Proteomes" id="UP000279236">
    <property type="component" value="Unassembled WGS sequence"/>
</dbReference>
<dbReference type="Gene3D" id="3.40.50.720">
    <property type="entry name" value="NAD(P)-binding Rossmann-like Domain"/>
    <property type="match status" value="1"/>
</dbReference>
<evidence type="ECO:0008006" key="4">
    <source>
        <dbReference type="Google" id="ProtNLM"/>
    </source>
</evidence>
<keyword evidence="1" id="KW-0812">Transmembrane</keyword>
<dbReference type="SUPFAM" id="SSF51735">
    <property type="entry name" value="NAD(P)-binding Rossmann-fold domains"/>
    <property type="match status" value="1"/>
</dbReference>
<dbReference type="EMBL" id="RSCE01000002">
    <property type="protein sequence ID" value="RSH86439.1"/>
    <property type="molecule type" value="Genomic_DNA"/>
</dbReference>
<feature type="transmembrane region" description="Helical" evidence="1">
    <location>
        <begin position="308"/>
        <end position="327"/>
    </location>
</feature>
<sequence length="453" mass="48964">MSRPSILVYGATSYTAVNHLLPYLVNHPEANKFDLVLAGRSAERLQAANTLIGGGKRELIVCDLADFDAVGHMVQRADLFINLAGEYSTAGWQLGPYAVKNAVHLVAQVARAGKKYLDLTGEVFWVEKQVMNWDFLAAKTGAVIVPMCGFEAAPGDMCIYQSLRTLQDRAGRNVGIKDTTNYYAIRGGISGGTMASVTTVADARELNTHEYSLLRANLPHPKPYPKLVIHTPEVPGAPSVGGFFMFNTTNIPCYRRSWFLSRLGPNVVSSTTVHAADAACENEPRHGDNIHFQEGLTKMGGLNITSTFKAFVFSAIALLFGGLYMYAAWFRSLLKPYVPPPGTGPSMDECINGSTKVTNVSFADNGLVVVTKYSAKGDPGYAHTSKLLTECALSLILPPPKGTTLPPLSRRGGVLTPSTAFGQVLIERLRRTGVAAIESEIVNFTSIDSKKDD</sequence>
<dbReference type="PANTHER" id="PTHR12286:SF5">
    <property type="entry name" value="SACCHAROPINE DEHYDROGENASE-LIKE OXIDOREDUCTASE"/>
    <property type="match status" value="1"/>
</dbReference>
<dbReference type="OrthoDB" id="10268090at2759"/>
<evidence type="ECO:0000313" key="3">
    <source>
        <dbReference type="Proteomes" id="UP000279236"/>
    </source>
</evidence>
<dbReference type="GO" id="GO:0005811">
    <property type="term" value="C:lipid droplet"/>
    <property type="evidence" value="ECO:0007669"/>
    <property type="project" value="TreeGrafter"/>
</dbReference>
<dbReference type="GO" id="GO:0009247">
    <property type="term" value="P:glycolipid biosynthetic process"/>
    <property type="evidence" value="ECO:0007669"/>
    <property type="project" value="TreeGrafter"/>
</dbReference>
<proteinExistence type="predicted"/>
<reference evidence="2 3" key="1">
    <citation type="submission" date="2018-11" db="EMBL/GenBank/DDBJ databases">
        <title>Genome sequence of Apiotrichum porosum DSM 27194.</title>
        <authorList>
            <person name="Aliyu H."/>
            <person name="Gorte O."/>
            <person name="Ochsenreither K."/>
        </authorList>
    </citation>
    <scope>NUCLEOTIDE SEQUENCE [LARGE SCALE GENOMIC DNA]</scope>
    <source>
        <strain evidence="2 3">DSM 27194</strain>
    </source>
</reference>